<name>A0A2S4UQ74_9BASI</name>
<evidence type="ECO:0000256" key="5">
    <source>
        <dbReference type="ARBA" id="ARBA00022679"/>
    </source>
</evidence>
<keyword evidence="5" id="KW-0808">Transferase</keyword>
<feature type="transmembrane region" description="Helical" evidence="13">
    <location>
        <begin position="197"/>
        <end position="217"/>
    </location>
</feature>
<dbReference type="VEuPathDB" id="FungiDB:PSHT_09431"/>
<evidence type="ECO:0000256" key="11">
    <source>
        <dbReference type="ARBA" id="ARBA00023264"/>
    </source>
</evidence>
<evidence type="ECO:0000256" key="8">
    <source>
        <dbReference type="ARBA" id="ARBA00023098"/>
    </source>
</evidence>
<keyword evidence="9 13" id="KW-0472">Membrane</keyword>
<keyword evidence="8" id="KW-0443">Lipid metabolism</keyword>
<feature type="transmembrane region" description="Helical" evidence="13">
    <location>
        <begin position="321"/>
        <end position="339"/>
    </location>
</feature>
<keyword evidence="10" id="KW-0594">Phospholipid biosynthesis</keyword>
<keyword evidence="12" id="KW-0012">Acyltransferase</keyword>
<evidence type="ECO:0000256" key="13">
    <source>
        <dbReference type="SAM" id="Phobius"/>
    </source>
</evidence>
<dbReference type="VEuPathDB" id="FungiDB:PSTT_13894"/>
<dbReference type="GO" id="GO:0016746">
    <property type="term" value="F:acyltransferase activity"/>
    <property type="evidence" value="ECO:0007669"/>
    <property type="project" value="UniProtKB-KW"/>
</dbReference>
<feature type="transmembrane region" description="Helical" evidence="13">
    <location>
        <begin position="168"/>
        <end position="191"/>
    </location>
</feature>
<evidence type="ECO:0000256" key="10">
    <source>
        <dbReference type="ARBA" id="ARBA00023209"/>
    </source>
</evidence>
<evidence type="ECO:0000256" key="1">
    <source>
        <dbReference type="ARBA" id="ARBA00004141"/>
    </source>
</evidence>
<reference evidence="14" key="1">
    <citation type="submission" date="2017-12" db="EMBL/GenBank/DDBJ databases">
        <title>Gene loss provides genomic basis for host adaptation in cereal stripe rust fungi.</title>
        <authorList>
            <person name="Xia C."/>
        </authorList>
    </citation>
    <scope>NUCLEOTIDE SEQUENCE [LARGE SCALE GENOMIC DNA]</scope>
    <source>
        <strain evidence="14">93-210</strain>
    </source>
</reference>
<dbReference type="GO" id="GO:0016020">
    <property type="term" value="C:membrane"/>
    <property type="evidence" value="ECO:0007669"/>
    <property type="project" value="UniProtKB-SubCell"/>
</dbReference>
<proteinExistence type="inferred from homology"/>
<keyword evidence="4" id="KW-0444">Lipid biosynthesis</keyword>
<comment type="caution">
    <text evidence="14">The sequence shown here is derived from an EMBL/GenBank/DDBJ whole genome shotgun (WGS) entry which is preliminary data.</text>
</comment>
<dbReference type="PANTHER" id="PTHR31201:SF1">
    <property type="entry name" value="GLYCEROPHOSPHOCHOLINE ACYLTRANSFERASE 1"/>
    <property type="match status" value="1"/>
</dbReference>
<feature type="transmembrane region" description="Helical" evidence="13">
    <location>
        <begin position="229"/>
        <end position="249"/>
    </location>
</feature>
<dbReference type="EMBL" id="PKSL01000204">
    <property type="protein sequence ID" value="POV99284.1"/>
    <property type="molecule type" value="Genomic_DNA"/>
</dbReference>
<evidence type="ECO:0000256" key="3">
    <source>
        <dbReference type="ARBA" id="ARBA00019082"/>
    </source>
</evidence>
<evidence type="ECO:0000256" key="4">
    <source>
        <dbReference type="ARBA" id="ARBA00022516"/>
    </source>
</evidence>
<evidence type="ECO:0000256" key="7">
    <source>
        <dbReference type="ARBA" id="ARBA00022989"/>
    </source>
</evidence>
<feature type="transmembrane region" description="Helical" evidence="13">
    <location>
        <begin position="346"/>
        <end position="365"/>
    </location>
</feature>
<dbReference type="GO" id="GO:0006656">
    <property type="term" value="P:phosphatidylcholine biosynthetic process"/>
    <property type="evidence" value="ECO:0007669"/>
    <property type="project" value="TreeGrafter"/>
</dbReference>
<dbReference type="PANTHER" id="PTHR31201">
    <property type="entry name" value="OS01G0585100 PROTEIN"/>
    <property type="match status" value="1"/>
</dbReference>
<feature type="non-terminal residue" evidence="14">
    <location>
        <position position="417"/>
    </location>
</feature>
<evidence type="ECO:0000313" key="14">
    <source>
        <dbReference type="EMBL" id="POV99284.1"/>
    </source>
</evidence>
<sequence>MNSPSKPTDNEPRPRFSHTPDYLNNFKEDLFGDGLPFYDLLVFIDSHIDLFKRRTIDPIKVEWETRAKPLTDEWLTKAHQAIESKIKVRKSVDTSLAGKPLRAHTERELREFAERELKEFVEKIKIRRERIQTHWNDSKSSLLVELEKLQLDRITNTMYIEIYTYRKLAYHYFLFDICYVINGLCLIFLWVWPSNAILFQACYGLAHGPSAIAIATWRNSLVFHSVEKVTSLFIHIYPALVFTVIRHFYPNATERFPALKELDTISLTKTLTICSTIYISPKISKEGRPTSFTYLLNSKTGLISKLLRSVRPAWRANGFMIAQYIYTIVTMLPALLWFYQSKVLSGLFLWLMFSVSVWNGASFYMEVFGRRFEKELNNLKQEIDKLNKVEADSLGLINSPAEEVVSSPLETAHEKHE</sequence>
<evidence type="ECO:0000256" key="6">
    <source>
        <dbReference type="ARBA" id="ARBA00022692"/>
    </source>
</evidence>
<dbReference type="AlphaFoldDB" id="A0A2S4UQ74"/>
<evidence type="ECO:0000256" key="9">
    <source>
        <dbReference type="ARBA" id="ARBA00023136"/>
    </source>
</evidence>
<dbReference type="InterPro" id="IPR021261">
    <property type="entry name" value="GPCAT"/>
</dbReference>
<keyword evidence="15" id="KW-1185">Reference proteome</keyword>
<keyword evidence="7 13" id="KW-1133">Transmembrane helix</keyword>
<keyword evidence="11" id="KW-1208">Phospholipid metabolism</keyword>
<gene>
    <name evidence="14" type="ORF">PSTT_13894</name>
</gene>
<dbReference type="Pfam" id="PF10998">
    <property type="entry name" value="DUF2838"/>
    <property type="match status" value="1"/>
</dbReference>
<protein>
    <recommendedName>
        <fullName evidence="3">Glycerophosphocholine acyltransferase 1</fullName>
    </recommendedName>
</protein>
<accession>A0A2S4UQ74</accession>
<evidence type="ECO:0000256" key="2">
    <source>
        <dbReference type="ARBA" id="ARBA00006675"/>
    </source>
</evidence>
<comment type="similarity">
    <text evidence="2">Belongs to the GPC1 family.</text>
</comment>
<evidence type="ECO:0000256" key="12">
    <source>
        <dbReference type="ARBA" id="ARBA00023315"/>
    </source>
</evidence>
<dbReference type="Proteomes" id="UP000239156">
    <property type="component" value="Unassembled WGS sequence"/>
</dbReference>
<evidence type="ECO:0000313" key="15">
    <source>
        <dbReference type="Proteomes" id="UP000239156"/>
    </source>
</evidence>
<comment type="subcellular location">
    <subcellularLocation>
        <location evidence="1">Membrane</location>
        <topology evidence="1">Multi-pass membrane protein</topology>
    </subcellularLocation>
</comment>
<organism evidence="14 15">
    <name type="scientific">Puccinia striiformis</name>
    <dbReference type="NCBI Taxonomy" id="27350"/>
    <lineage>
        <taxon>Eukaryota</taxon>
        <taxon>Fungi</taxon>
        <taxon>Dikarya</taxon>
        <taxon>Basidiomycota</taxon>
        <taxon>Pucciniomycotina</taxon>
        <taxon>Pucciniomycetes</taxon>
        <taxon>Pucciniales</taxon>
        <taxon>Pucciniaceae</taxon>
        <taxon>Puccinia</taxon>
    </lineage>
</organism>
<keyword evidence="6 13" id="KW-0812">Transmembrane</keyword>